<gene>
    <name evidence="1" type="primary">Acey_s0027.g1628</name>
    <name evidence="1" type="ORF">Y032_0027g1628</name>
</gene>
<proteinExistence type="predicted"/>
<accession>A0A016UV18</accession>
<name>A0A016UV18_9BILA</name>
<keyword evidence="2" id="KW-1185">Reference proteome</keyword>
<dbReference type="EMBL" id="JARK01001363">
    <property type="protein sequence ID" value="EYC18637.1"/>
    <property type="molecule type" value="Genomic_DNA"/>
</dbReference>
<organism evidence="1 2">
    <name type="scientific">Ancylostoma ceylanicum</name>
    <dbReference type="NCBI Taxonomy" id="53326"/>
    <lineage>
        <taxon>Eukaryota</taxon>
        <taxon>Metazoa</taxon>
        <taxon>Ecdysozoa</taxon>
        <taxon>Nematoda</taxon>
        <taxon>Chromadorea</taxon>
        <taxon>Rhabditida</taxon>
        <taxon>Rhabditina</taxon>
        <taxon>Rhabditomorpha</taxon>
        <taxon>Strongyloidea</taxon>
        <taxon>Ancylostomatidae</taxon>
        <taxon>Ancylostomatinae</taxon>
        <taxon>Ancylostoma</taxon>
    </lineage>
</organism>
<comment type="caution">
    <text evidence="1">The sequence shown here is derived from an EMBL/GenBank/DDBJ whole genome shotgun (WGS) entry which is preliminary data.</text>
</comment>
<evidence type="ECO:0000313" key="2">
    <source>
        <dbReference type="Proteomes" id="UP000024635"/>
    </source>
</evidence>
<sequence length="133" mass="15599">MSSTEKVHLVIQMYKKLELGPELGRIIKVTQGNPERDCNIFSTKLRRCSQNETKPHFRKSVPSSIRIYNKDGSIVLQWDNKSAEAESQKEFPHASHIVPESEWNRQRIFWKRRRRNAERGPVITCHCMLYSSS</sequence>
<dbReference type="Proteomes" id="UP000024635">
    <property type="component" value="Unassembled WGS sequence"/>
</dbReference>
<protein>
    <submittedName>
        <fullName evidence="1">Uncharacterized protein</fullName>
    </submittedName>
</protein>
<reference evidence="2" key="1">
    <citation type="journal article" date="2015" name="Nat. Genet.">
        <title>The genome and transcriptome of the zoonotic hookworm Ancylostoma ceylanicum identify infection-specific gene families.</title>
        <authorList>
            <person name="Schwarz E.M."/>
            <person name="Hu Y."/>
            <person name="Antoshechkin I."/>
            <person name="Miller M.M."/>
            <person name="Sternberg P.W."/>
            <person name="Aroian R.V."/>
        </authorList>
    </citation>
    <scope>NUCLEOTIDE SEQUENCE</scope>
    <source>
        <strain evidence="2">HY135</strain>
    </source>
</reference>
<dbReference type="OrthoDB" id="5873125at2759"/>
<dbReference type="AlphaFoldDB" id="A0A016UV18"/>
<evidence type="ECO:0000313" key="1">
    <source>
        <dbReference type="EMBL" id="EYC18637.1"/>
    </source>
</evidence>